<dbReference type="SUPFAM" id="SSF51197">
    <property type="entry name" value="Clavaminate synthase-like"/>
    <property type="match status" value="1"/>
</dbReference>
<sequence length="312" mass="35249">MCPSKIKRIPIIDMGLIGLGCEPTKEEWQRFGKEICTAFSDIGFLYLRGHGINLDLVADVETTSNKFFSLDENIKNRFARGITDIQGFTPPNREKLTVDANRHEIRESYDVTSMDGKFPDEIVPALRPAVKALADSFISLSSRILEAMAVGLDLERNFFTSTHKELCGKNNATCLRLLHYPPVPPNIPEGSIRCGSHTDYGTLTLLFQDTMGGLEVRDRNDEWVEATPVKGTILVNVGDILQFWTSDKLKATVHRVLIPSEETKARVTRRSTVFFVHPDDSVLIKPLDGSEQYQPITAKEHVMKRFQETYQY</sequence>
<dbReference type="InterPro" id="IPR026992">
    <property type="entry name" value="DIOX_N"/>
</dbReference>
<evidence type="ECO:0000256" key="1">
    <source>
        <dbReference type="RuleBase" id="RU003682"/>
    </source>
</evidence>
<dbReference type="Pfam" id="PF03171">
    <property type="entry name" value="2OG-FeII_Oxy"/>
    <property type="match status" value="1"/>
</dbReference>
<dbReference type="Pfam" id="PF14226">
    <property type="entry name" value="DIOX_N"/>
    <property type="match status" value="1"/>
</dbReference>
<dbReference type="AlphaFoldDB" id="A0AAV2S5L2"/>
<reference evidence="3 4" key="1">
    <citation type="submission" date="2024-05" db="EMBL/GenBank/DDBJ databases">
        <authorList>
            <person name="Wallberg A."/>
        </authorList>
    </citation>
    <scope>NUCLEOTIDE SEQUENCE [LARGE SCALE GENOMIC DNA]</scope>
</reference>
<dbReference type="GO" id="GO:0016491">
    <property type="term" value="F:oxidoreductase activity"/>
    <property type="evidence" value="ECO:0007669"/>
    <property type="project" value="UniProtKB-KW"/>
</dbReference>
<comment type="caution">
    <text evidence="3">The sequence shown here is derived from an EMBL/GenBank/DDBJ whole genome shotgun (WGS) entry which is preliminary data.</text>
</comment>
<dbReference type="FunFam" id="2.60.120.330:FF:000038">
    <property type="entry name" value="Si:dkey-10o6.2"/>
    <property type="match status" value="1"/>
</dbReference>
<proteinExistence type="inferred from homology"/>
<keyword evidence="1" id="KW-0560">Oxidoreductase</keyword>
<dbReference type="GO" id="GO:0046872">
    <property type="term" value="F:metal ion binding"/>
    <property type="evidence" value="ECO:0007669"/>
    <property type="project" value="UniProtKB-KW"/>
</dbReference>
<dbReference type="EMBL" id="CAXKWB010041101">
    <property type="protein sequence ID" value="CAL4156052.1"/>
    <property type="molecule type" value="Genomic_DNA"/>
</dbReference>
<protein>
    <recommendedName>
        <fullName evidence="2">Fe2OG dioxygenase domain-containing protein</fullName>
    </recommendedName>
</protein>
<evidence type="ECO:0000313" key="3">
    <source>
        <dbReference type="EMBL" id="CAL4156052.1"/>
    </source>
</evidence>
<dbReference type="PANTHER" id="PTHR47990">
    <property type="entry name" value="2-OXOGLUTARATE (2OG) AND FE(II)-DEPENDENT OXYGENASE SUPERFAMILY PROTEIN-RELATED"/>
    <property type="match status" value="1"/>
</dbReference>
<evidence type="ECO:0000259" key="2">
    <source>
        <dbReference type="PROSITE" id="PS51471"/>
    </source>
</evidence>
<comment type="similarity">
    <text evidence="1">Belongs to the iron/ascorbate-dependent oxidoreductase family.</text>
</comment>
<dbReference type="PROSITE" id="PS51471">
    <property type="entry name" value="FE2OG_OXY"/>
    <property type="match status" value="1"/>
</dbReference>
<evidence type="ECO:0000313" key="4">
    <source>
        <dbReference type="Proteomes" id="UP001497623"/>
    </source>
</evidence>
<keyword evidence="4" id="KW-1185">Reference proteome</keyword>
<keyword evidence="1" id="KW-0479">Metal-binding</keyword>
<dbReference type="Gene3D" id="2.60.120.330">
    <property type="entry name" value="B-lactam Antibiotic, Isopenicillin N Synthase, Chain"/>
    <property type="match status" value="1"/>
</dbReference>
<dbReference type="InterPro" id="IPR050231">
    <property type="entry name" value="Iron_ascorbate_oxido_reductase"/>
</dbReference>
<dbReference type="InterPro" id="IPR027443">
    <property type="entry name" value="IPNS-like_sf"/>
</dbReference>
<dbReference type="InterPro" id="IPR044861">
    <property type="entry name" value="IPNS-like_FE2OG_OXY"/>
</dbReference>
<feature type="domain" description="Fe2OG dioxygenase" evidence="2">
    <location>
        <begin position="170"/>
        <end position="278"/>
    </location>
</feature>
<name>A0AAV2S5L2_MEGNR</name>
<gene>
    <name evidence="3" type="ORF">MNOR_LOCUS31615</name>
</gene>
<keyword evidence="1" id="KW-0408">Iron</keyword>
<accession>A0AAV2S5L2</accession>
<dbReference type="Proteomes" id="UP001497623">
    <property type="component" value="Unassembled WGS sequence"/>
</dbReference>
<dbReference type="InterPro" id="IPR005123">
    <property type="entry name" value="Oxoglu/Fe-dep_dioxygenase_dom"/>
</dbReference>
<organism evidence="3 4">
    <name type="scientific">Meganyctiphanes norvegica</name>
    <name type="common">Northern krill</name>
    <name type="synonym">Thysanopoda norvegica</name>
    <dbReference type="NCBI Taxonomy" id="48144"/>
    <lineage>
        <taxon>Eukaryota</taxon>
        <taxon>Metazoa</taxon>
        <taxon>Ecdysozoa</taxon>
        <taxon>Arthropoda</taxon>
        <taxon>Crustacea</taxon>
        <taxon>Multicrustacea</taxon>
        <taxon>Malacostraca</taxon>
        <taxon>Eumalacostraca</taxon>
        <taxon>Eucarida</taxon>
        <taxon>Euphausiacea</taxon>
        <taxon>Euphausiidae</taxon>
        <taxon>Meganyctiphanes</taxon>
    </lineage>
</organism>